<feature type="compositionally biased region" description="Acidic residues" evidence="9">
    <location>
        <begin position="2108"/>
        <end position="2132"/>
    </location>
</feature>
<dbReference type="InterPro" id="IPR008160">
    <property type="entry name" value="Collagen"/>
</dbReference>
<dbReference type="InterPro" id="IPR020901">
    <property type="entry name" value="Prtase_inh_Kunz-CS"/>
</dbReference>
<feature type="compositionally biased region" description="Basic and acidic residues" evidence="9">
    <location>
        <begin position="1591"/>
        <end position="1600"/>
    </location>
</feature>
<dbReference type="SMART" id="SM00131">
    <property type="entry name" value="KU"/>
    <property type="match status" value="1"/>
</dbReference>
<dbReference type="SMART" id="SM00327">
    <property type="entry name" value="VWA"/>
    <property type="match status" value="2"/>
</dbReference>
<gene>
    <name evidence="13" type="ORF">CCH79_00016639</name>
</gene>
<keyword evidence="4" id="KW-0732">Signal</keyword>
<protein>
    <recommendedName>
        <fullName evidence="15">Collagen alpha-1(VII) chain</fullName>
    </recommendedName>
</protein>
<dbReference type="InterPro" id="IPR050938">
    <property type="entry name" value="Collagen_Structural_Proteins"/>
</dbReference>
<dbReference type="Gene3D" id="3.40.50.410">
    <property type="entry name" value="von Willebrand factor, type A domain"/>
    <property type="match status" value="2"/>
</dbReference>
<keyword evidence="3" id="KW-0272">Extracellular matrix</keyword>
<keyword evidence="2" id="KW-0964">Secreted</keyword>
<dbReference type="InterPro" id="IPR036116">
    <property type="entry name" value="FN3_sf"/>
</dbReference>
<feature type="compositionally biased region" description="Basic and acidic residues" evidence="9">
    <location>
        <begin position="2133"/>
        <end position="2211"/>
    </location>
</feature>
<feature type="compositionally biased region" description="Basic and acidic residues" evidence="9">
    <location>
        <begin position="2593"/>
        <end position="2607"/>
    </location>
</feature>
<keyword evidence="6" id="KW-0176">Collagen</keyword>
<dbReference type="InterPro" id="IPR002223">
    <property type="entry name" value="Kunitz_BPTI"/>
</dbReference>
<dbReference type="InterPro" id="IPR002035">
    <property type="entry name" value="VWF_A"/>
</dbReference>
<dbReference type="PROSITE" id="PS50279">
    <property type="entry name" value="BPTI_KUNITZ_2"/>
    <property type="match status" value="1"/>
</dbReference>
<keyword evidence="14" id="KW-1185">Reference proteome</keyword>
<evidence type="ECO:0000256" key="4">
    <source>
        <dbReference type="ARBA" id="ARBA00022729"/>
    </source>
</evidence>
<evidence type="ECO:0000256" key="1">
    <source>
        <dbReference type="ARBA" id="ARBA00004498"/>
    </source>
</evidence>
<dbReference type="GO" id="GO:0005581">
    <property type="term" value="C:collagen trimer"/>
    <property type="evidence" value="ECO:0007669"/>
    <property type="project" value="UniProtKB-KW"/>
</dbReference>
<keyword evidence="5" id="KW-0677">Repeat</keyword>
<dbReference type="PANTHER" id="PTHR37456">
    <property type="entry name" value="SI:CH211-266K2.1"/>
    <property type="match status" value="1"/>
</dbReference>
<feature type="compositionally biased region" description="Basic and acidic residues" evidence="9">
    <location>
        <begin position="2072"/>
        <end position="2085"/>
    </location>
</feature>
<dbReference type="FunFam" id="3.40.50.410:FF:000004">
    <property type="entry name" value="collagen alpha-6(VI) chain"/>
    <property type="match status" value="1"/>
</dbReference>
<keyword evidence="7" id="KW-1015">Disulfide bond</keyword>
<feature type="compositionally biased region" description="Basic and acidic residues" evidence="9">
    <location>
        <begin position="2378"/>
        <end position="2387"/>
    </location>
</feature>
<feature type="compositionally biased region" description="Basic and acidic residues" evidence="9">
    <location>
        <begin position="1681"/>
        <end position="1695"/>
    </location>
</feature>
<feature type="compositionally biased region" description="Low complexity" evidence="9">
    <location>
        <begin position="2524"/>
        <end position="2542"/>
    </location>
</feature>
<feature type="region of interest" description="Disordered" evidence="9">
    <location>
        <begin position="897"/>
        <end position="924"/>
    </location>
</feature>
<evidence type="ECO:0000313" key="13">
    <source>
        <dbReference type="EMBL" id="PWA15633.1"/>
    </source>
</evidence>
<feature type="compositionally biased region" description="Basic and acidic residues" evidence="9">
    <location>
        <begin position="1624"/>
        <end position="1636"/>
    </location>
</feature>
<feature type="region of interest" description="Disordered" evidence="9">
    <location>
        <begin position="1668"/>
        <end position="1701"/>
    </location>
</feature>
<dbReference type="Pfam" id="PF00014">
    <property type="entry name" value="Kunitz_BPTI"/>
    <property type="match status" value="1"/>
</dbReference>
<dbReference type="SUPFAM" id="SSF57362">
    <property type="entry name" value="BPTI-like"/>
    <property type="match status" value="1"/>
</dbReference>
<evidence type="ECO:0000256" key="3">
    <source>
        <dbReference type="ARBA" id="ARBA00022530"/>
    </source>
</evidence>
<evidence type="ECO:0000256" key="5">
    <source>
        <dbReference type="ARBA" id="ARBA00022737"/>
    </source>
</evidence>
<feature type="compositionally biased region" description="Low complexity" evidence="9">
    <location>
        <begin position="2315"/>
        <end position="2331"/>
    </location>
</feature>
<dbReference type="CDD" id="cd01472">
    <property type="entry name" value="vWA_collagen"/>
    <property type="match status" value="1"/>
</dbReference>
<dbReference type="SMART" id="SM00060">
    <property type="entry name" value="FN3"/>
    <property type="match status" value="6"/>
</dbReference>
<feature type="non-terminal residue" evidence="13">
    <location>
        <position position="2799"/>
    </location>
</feature>
<evidence type="ECO:0000256" key="7">
    <source>
        <dbReference type="ARBA" id="ARBA00023157"/>
    </source>
</evidence>
<evidence type="ECO:0000259" key="10">
    <source>
        <dbReference type="PROSITE" id="PS50234"/>
    </source>
</evidence>
<sequence>TVVQADIVFLLDESWSVGQTSFFRVKDFISAIMSSFLDNAVGAEGVRFGVTLFGDVPRMLVALTDYSSLEEVLRTVGNLPYGGGSRRTGSALRFLVDSVFSPAISRDSTPKIAVLITTGRSDDQVDLGAKAVADSGITLFAVGVSGADVSELRRIVSEPFGEHLLECADFSLLETLLPKLSRRLCFSASEPPRPVKPIQPSEQHVVGPRDLQVSELAHSSLRLTWSQATGDVTGYRLLVTPLSSRGQLLLNQQRQLDLKADVSTAVVTELSPKTEYSLTLYAAYPNLIGNSETITVKTSEGCTSAYIYPFKAFIVFIITLLYCCSLRNALLSSALLPKVSNFRIIEEGLFSLRLGWTPPLGKLNGFKIFIPRPGLAYEQLLPGDISSHVIDGLEEDKKYTVNIYAVYPEGPSEPVSLVGKTCSKISSSQAVPGPECHHRYRPSKVGVSQGGNRIPSDMGIPRCSTLSVFLENTDGHIENINLGENFNFYMIQGLHSGSEYIVTINPIFGDTEGPVTTNKVKTLESSAVQTLKTSAVSTSSAVVSWNSVPGATGYRLAWGPTPEFAGRDRPRQLALNSSTTEYKLKNVAHDTEYVLTLYVLFGSAVGPGISATFKTCYVSNFKVTSYTSTSIAVEWSPIVGATEYKLSWYTDDGKPQFQYLDRSVLSHQIKDLIPQSTYTITIRAVYGNSEGPDISLSQLTFSESEPIQSVRELKVVDISVNSFTLSWKKTPGVSGYKIYWIPFLGGKEKSQVVPAASTTFTMDNLQESSAYKIQVSPMVGGREGSPVLVTARTLDLPKVEGFAALNTTESSAVLNWTRVAGVSGYLLSWRHISVLETKTETLGPAFSSYKISDLQYVGQDDPVKPVQFVGATVTPKSPRVTAGPNTVFIVNPTIAQPATRDTEPPTAAPPAHSITTKNPPLQPRVTKAKEAAVTSLKVSTSSTKSTAPPHPVCGKTKADIVFLVDESSSIGVNNFAKMKDFIFRVTTYFPVIGARGTQVAVVHYSDEPRIEFHLSDFKDRNSVLRAIRGLRYRGGNTKTGKGIGYVLQELFKESLGMRQDVAHVLVLITDGRAQDDVTPPSRIGRALGVSILAVGVSNADIEELNKIAAPSSYKNIFYSPTFDDFPSIEREFIQSICSEELLSEFKLQDEFAQLDTPTEDPEELNKPLGPCASQCVKVCTAQQIEQGNGFGLGKALDSLILLYHPKEKEERRDLQEQMVSLGCQGDQDERDLLVQLGIPGVPGEMGPPGVPGSKGQRGERGEPGYVIAGTDSNFVPGRKGEPGSSGPPGVPGANGSPGLPGQPGPPGSPGISVKGDPGATGAKGLRGKQGLKGDKGEPGKDGIAGLPGPIGIDGIPGLPGQKGEKGKDGLGIQGIQGPQGDKGEKGNIGLTGAEGPKGDRGDQGIQGLGGLRGKKGLKGEKGDKGEQGEKGPDGPQGPQGDLGPIGQTGPQGIKGDQGEKGEKGSPGFGIPGLPGQKGINGERGKDGAKGEKGSVGLPGNSGEPGLRGKDGPLGLPGRLGDPGEKGEPGLPVVGENSILTRVITGDPGEPGQPGLRGETGLPGPRGPEGKPGLPGNSQGSGLDGLPGKPGTKGDKGHKGEPGPGRPGTDGKRGLPGKDGANGFKGEDGKKGKDGSKGEPGPPGSPGRQVLVTTEGATIDDIRQAFPIPMGPPGAAGAPGMKGEKGERGLEGEKGDAGAPGKSLEMKDIEEMFENYGIRLPLLKALIDRLLQDGIEELLQVLTTSKKKEKTDTHTSNVITEYTSSLKFDLTGKPLILDDEDKHLEGQPRDPLSAGPLIETAEGPTLWTMTTVDGEKKLAKLKGSKGTGEEDWDGDKVSSLKMNLTLVNSTLNYTNVEETVSGLPETLLETVLSQDDPLKKNSAPKKKNREHGKMNKEHKQKEEEKENFYDDEEYIYEYEEELFTDEPSVSLERTEKREEERLFTQSPYPFETSSRPLATVRETDAQIITTTTSPSFPSLDSVDKDEVTLPTPPVATGESDKAPQHRTRVKRDTFWHDSTVNSSNGFALQVFIPGAPGGRIRMKEMQENPSSGAQGYSSWRKRKLNNLKAQAHASRERQNTGEKEIYSDANGEIMFGADDLTEGVTVAEPDADPDPVYEVEEERSGDWETEEDVDRERETEEGLERQREKERLEMEREREELEKEKEAERETEREKMEGEKDVEGERTEQEAERDFEREEWERRRAEMERERGGGYPEETGQPYPYPPQYFFLKGEPGIGYRGPEGQAGPPGQKGEPGEPGPPGAQGIQGINGNAGIQGIPGLKGPLGDLGEPGREGERGKRGKNGSTGPPGPRGAPGPDGDSIPGQPGARGVPGPPGRQGPKGLRGNKGEKGSILQIQGPRGFKGSKGDAGERGLPGFDGDKGEKGEDGPPGVKGLKGDAGTKGALGRFGARGPVGQKGLNGQHGMDGEKGDKGDVGLQGMQGDQGDPGEPGLSGEMGEKGEKGFRGFPGRTGNPGLDGEKGDPGVPGSAGLPGLNGLTGRKGDKGVGGTNGADGDPGEKGDKGAAGFPGFPGFKGSAGSPGLDGDEGPPGAPGPHGDTGPKGERGRRGKTRPCQRGVPGTQGLRGETGSEGMEGAKGEKGEPGLSAEEVKELVNQEVVEKCGLEYKLMVKSVDPDASYVVTGSKTTSKPKDLAITISTVTERHEERTRHDFQNQESNSNMKEISSTLPLNLEEARSSRNHTDSHEGWAVKSRERKKRRLSGSKDDDHCLLPMSEGACSEYALVWYFHSQSGECRPFVFGGCGGNQNRFTSKQDCESLCGMKSGVTETRSALTEDLPSDS</sequence>
<dbReference type="EMBL" id="NHOQ01002650">
    <property type="protein sequence ID" value="PWA15633.1"/>
    <property type="molecule type" value="Genomic_DNA"/>
</dbReference>
<evidence type="ECO:0008006" key="15">
    <source>
        <dbReference type="Google" id="ProtNLM"/>
    </source>
</evidence>
<proteinExistence type="predicted"/>
<name>A0A315V9K9_GAMAF</name>
<keyword evidence="8" id="KW-0325">Glycoprotein</keyword>
<dbReference type="PANTHER" id="PTHR37456:SF6">
    <property type="entry name" value="COLLAGEN ALPHA-1(XXIII) CHAIN-LIKE ISOFORM X2"/>
    <property type="match status" value="1"/>
</dbReference>
<feature type="compositionally biased region" description="Basic and acidic residues" evidence="9">
    <location>
        <begin position="1480"/>
        <end position="1492"/>
    </location>
</feature>
<dbReference type="SUPFAM" id="SSF53300">
    <property type="entry name" value="vWA-like"/>
    <property type="match status" value="2"/>
</dbReference>
<feature type="compositionally biased region" description="Low complexity" evidence="9">
    <location>
        <begin position="2263"/>
        <end position="2288"/>
    </location>
</feature>
<dbReference type="InterPro" id="IPR036880">
    <property type="entry name" value="Kunitz_BPTI_sf"/>
</dbReference>
<dbReference type="Gene3D" id="2.60.40.10">
    <property type="entry name" value="Immunoglobulins"/>
    <property type="match status" value="5"/>
</dbReference>
<feature type="compositionally biased region" description="Polar residues" evidence="9">
    <location>
        <begin position="2046"/>
        <end position="2056"/>
    </location>
</feature>
<feature type="compositionally biased region" description="Basic and acidic residues" evidence="9">
    <location>
        <begin position="1890"/>
        <end position="1905"/>
    </location>
</feature>
<feature type="compositionally biased region" description="Basic and acidic residues" evidence="9">
    <location>
        <begin position="2661"/>
        <end position="2672"/>
    </location>
</feature>
<feature type="compositionally biased region" description="Low complexity" evidence="9">
    <location>
        <begin position="1436"/>
        <end position="1447"/>
    </location>
</feature>
<dbReference type="InterPro" id="IPR013783">
    <property type="entry name" value="Ig-like_fold"/>
</dbReference>
<dbReference type="InterPro" id="IPR036465">
    <property type="entry name" value="vWFA_dom_sf"/>
</dbReference>
<dbReference type="PROSITE" id="PS50853">
    <property type="entry name" value="FN3"/>
    <property type="match status" value="5"/>
</dbReference>
<feature type="region of interest" description="Disordered" evidence="9">
    <location>
        <begin position="2661"/>
        <end position="2724"/>
    </location>
</feature>
<feature type="domain" description="Fibronectin type-III" evidence="12">
    <location>
        <begin position="207"/>
        <end position="301"/>
    </location>
</feature>
<dbReference type="PRINTS" id="PR00759">
    <property type="entry name" value="BASICPTASE"/>
</dbReference>
<evidence type="ECO:0000256" key="6">
    <source>
        <dbReference type="ARBA" id="ARBA00023119"/>
    </source>
</evidence>
<feature type="region of interest" description="Disordered" evidence="9">
    <location>
        <begin position="2041"/>
        <end position="2607"/>
    </location>
</feature>
<dbReference type="PRINTS" id="PR00453">
    <property type="entry name" value="VWFADOMAIN"/>
</dbReference>
<feature type="compositionally biased region" description="Basic and acidic residues" evidence="9">
    <location>
        <begin position="1331"/>
        <end position="1340"/>
    </location>
</feature>
<dbReference type="CDD" id="cd00063">
    <property type="entry name" value="FN3"/>
    <property type="match status" value="5"/>
</dbReference>
<feature type="compositionally biased region" description="Basic and acidic residues" evidence="9">
    <location>
        <begin position="2692"/>
        <end position="2711"/>
    </location>
</feature>
<evidence type="ECO:0000256" key="9">
    <source>
        <dbReference type="SAM" id="MobiDB-lite"/>
    </source>
</evidence>
<dbReference type="Proteomes" id="UP000250572">
    <property type="component" value="Unassembled WGS sequence"/>
</dbReference>
<evidence type="ECO:0000256" key="2">
    <source>
        <dbReference type="ARBA" id="ARBA00022525"/>
    </source>
</evidence>
<feature type="compositionally biased region" description="Basic and acidic residues" evidence="9">
    <location>
        <begin position="2425"/>
        <end position="2434"/>
    </location>
</feature>
<comment type="caution">
    <text evidence="13">The sequence shown here is derived from an EMBL/GenBank/DDBJ whole genome shotgun (WGS) entry which is preliminary data.</text>
</comment>
<dbReference type="PROSITE" id="PS00280">
    <property type="entry name" value="BPTI_KUNITZ_1"/>
    <property type="match status" value="1"/>
</dbReference>
<feature type="compositionally biased region" description="Basic and acidic residues" evidence="9">
    <location>
        <begin position="1417"/>
        <end position="1432"/>
    </location>
</feature>
<dbReference type="STRING" id="33528.ENSGAFP00000013561"/>
<feature type="domain" description="VWFA" evidence="10">
    <location>
        <begin position="959"/>
        <end position="1136"/>
    </location>
</feature>
<feature type="region of interest" description="Disordered" evidence="9">
    <location>
        <begin position="1970"/>
        <end position="2007"/>
    </location>
</feature>
<feature type="domain" description="VWFA" evidence="10">
    <location>
        <begin position="6"/>
        <end position="180"/>
    </location>
</feature>
<dbReference type="PROSITE" id="PS50234">
    <property type="entry name" value="VWFA"/>
    <property type="match status" value="2"/>
</dbReference>
<evidence type="ECO:0000259" key="11">
    <source>
        <dbReference type="PROSITE" id="PS50279"/>
    </source>
</evidence>
<dbReference type="Pfam" id="PF01391">
    <property type="entry name" value="Collagen"/>
    <property type="match status" value="7"/>
</dbReference>
<dbReference type="Pfam" id="PF00041">
    <property type="entry name" value="fn3"/>
    <property type="match status" value="4"/>
</dbReference>
<accession>A0A315V9K9</accession>
<feature type="compositionally biased region" description="Polar residues" evidence="9">
    <location>
        <begin position="2673"/>
        <end position="2688"/>
    </location>
</feature>
<organism evidence="13 14">
    <name type="scientific">Gambusia affinis</name>
    <name type="common">Western mosquitofish</name>
    <name type="synonym">Heterandria affinis</name>
    <dbReference type="NCBI Taxonomy" id="33528"/>
    <lineage>
        <taxon>Eukaryota</taxon>
        <taxon>Metazoa</taxon>
        <taxon>Chordata</taxon>
        <taxon>Craniata</taxon>
        <taxon>Vertebrata</taxon>
        <taxon>Euteleostomi</taxon>
        <taxon>Actinopterygii</taxon>
        <taxon>Neopterygii</taxon>
        <taxon>Teleostei</taxon>
        <taxon>Neoteleostei</taxon>
        <taxon>Acanthomorphata</taxon>
        <taxon>Ovalentaria</taxon>
        <taxon>Atherinomorphae</taxon>
        <taxon>Cyprinodontiformes</taxon>
        <taxon>Poeciliidae</taxon>
        <taxon>Poeciliinae</taxon>
        <taxon>Gambusia</taxon>
    </lineage>
</organism>
<dbReference type="FunFam" id="4.10.410.10:FF:000020">
    <property type="entry name" value="Collagen, type VI, alpha 3"/>
    <property type="match status" value="1"/>
</dbReference>
<feature type="compositionally biased region" description="Low complexity" evidence="9">
    <location>
        <begin position="2242"/>
        <end position="2252"/>
    </location>
</feature>
<dbReference type="CDD" id="cd22627">
    <property type="entry name" value="Kunitz_collagen_alpha1_VII"/>
    <property type="match status" value="1"/>
</dbReference>
<feature type="domain" description="BPTI/Kunitz inhibitor" evidence="11">
    <location>
        <begin position="2728"/>
        <end position="2778"/>
    </location>
</feature>
<evidence type="ECO:0000256" key="8">
    <source>
        <dbReference type="ARBA" id="ARBA00023180"/>
    </source>
</evidence>
<dbReference type="Gene3D" id="4.10.410.10">
    <property type="entry name" value="Pancreatic trypsin inhibitor Kunitz domain"/>
    <property type="match status" value="1"/>
</dbReference>
<feature type="compositionally biased region" description="Low complexity" evidence="9">
    <location>
        <begin position="1341"/>
        <end position="1359"/>
    </location>
</feature>
<evidence type="ECO:0000259" key="12">
    <source>
        <dbReference type="PROSITE" id="PS50853"/>
    </source>
</evidence>
<dbReference type="SUPFAM" id="SSF49265">
    <property type="entry name" value="Fibronectin type III"/>
    <property type="match status" value="4"/>
</dbReference>
<dbReference type="Pfam" id="PF00092">
    <property type="entry name" value="VWA"/>
    <property type="match status" value="2"/>
</dbReference>
<feature type="domain" description="Fibronectin type-III" evidence="12">
    <location>
        <begin position="709"/>
        <end position="797"/>
    </location>
</feature>
<reference evidence="13 14" key="1">
    <citation type="journal article" date="2018" name="G3 (Bethesda)">
        <title>A High-Quality Reference Genome for the Invasive Mosquitofish Gambusia affinis Using a Chicago Library.</title>
        <authorList>
            <person name="Hoffberg S.L."/>
            <person name="Troendle N.J."/>
            <person name="Glenn T.C."/>
            <person name="Mahmud O."/>
            <person name="Louha S."/>
            <person name="Chalopin D."/>
            <person name="Bennetzen J.L."/>
            <person name="Mauricio R."/>
        </authorList>
    </citation>
    <scope>NUCLEOTIDE SEQUENCE [LARGE SCALE GENOMIC DNA]</scope>
    <source>
        <strain evidence="13">NE01/NJP1002.9</strain>
        <tissue evidence="13">Muscle</tissue>
    </source>
</reference>
<feature type="region of interest" description="Disordered" evidence="9">
    <location>
        <begin position="1872"/>
        <end position="1905"/>
    </location>
</feature>
<feature type="domain" description="Fibronectin type-III" evidence="12">
    <location>
        <begin position="617"/>
        <end position="704"/>
    </location>
</feature>
<feature type="non-terminal residue" evidence="13">
    <location>
        <position position="1"/>
    </location>
</feature>
<feature type="domain" description="Fibronectin type-III" evidence="12">
    <location>
        <begin position="527"/>
        <end position="616"/>
    </location>
</feature>
<feature type="region of interest" description="Disordered" evidence="9">
    <location>
        <begin position="1239"/>
        <end position="1649"/>
    </location>
</feature>
<dbReference type="InterPro" id="IPR003961">
    <property type="entry name" value="FN3_dom"/>
</dbReference>
<evidence type="ECO:0000313" key="14">
    <source>
        <dbReference type="Proteomes" id="UP000250572"/>
    </source>
</evidence>
<comment type="subcellular location">
    <subcellularLocation>
        <location evidence="1">Secreted</location>
        <location evidence="1">Extracellular space</location>
        <location evidence="1">Extracellular matrix</location>
    </subcellularLocation>
</comment>
<feature type="domain" description="Fibronectin type-III" evidence="12">
    <location>
        <begin position="338"/>
        <end position="428"/>
    </location>
</feature>
<dbReference type="GO" id="GO:0004867">
    <property type="term" value="F:serine-type endopeptidase inhibitor activity"/>
    <property type="evidence" value="ECO:0007669"/>
    <property type="project" value="InterPro"/>
</dbReference>